<keyword evidence="5" id="KW-0597">Phosphoprotein</keyword>
<evidence type="ECO:0000313" key="16">
    <source>
        <dbReference type="Proteomes" id="UP000198596"/>
    </source>
</evidence>
<evidence type="ECO:0000256" key="12">
    <source>
        <dbReference type="ARBA" id="ARBA00023136"/>
    </source>
</evidence>
<keyword evidence="12 13" id="KW-0472">Membrane</keyword>
<dbReference type="GO" id="GO:0005524">
    <property type="term" value="F:ATP binding"/>
    <property type="evidence" value="ECO:0007669"/>
    <property type="project" value="InterPro"/>
</dbReference>
<feature type="transmembrane region" description="Helical" evidence="13">
    <location>
        <begin position="179"/>
        <end position="198"/>
    </location>
</feature>
<dbReference type="InterPro" id="IPR001757">
    <property type="entry name" value="P_typ_ATPase"/>
</dbReference>
<comment type="subcellular location">
    <subcellularLocation>
        <location evidence="1">Cell membrane</location>
        <topology evidence="1">Multi-pass membrane protein</topology>
    </subcellularLocation>
</comment>
<feature type="domain" description="HMA" evidence="14">
    <location>
        <begin position="96"/>
        <end position="162"/>
    </location>
</feature>
<proteinExistence type="inferred from homology"/>
<keyword evidence="6 13" id="KW-0812">Transmembrane</keyword>
<dbReference type="InterPro" id="IPR018303">
    <property type="entry name" value="ATPase_P-typ_P_site"/>
</dbReference>
<dbReference type="Gene3D" id="3.40.50.1000">
    <property type="entry name" value="HAD superfamily/HAD-like"/>
    <property type="match status" value="1"/>
</dbReference>
<evidence type="ECO:0000256" key="13">
    <source>
        <dbReference type="SAM" id="Phobius"/>
    </source>
</evidence>
<dbReference type="SUPFAM" id="SSF81653">
    <property type="entry name" value="Calcium ATPase, transduction domain A"/>
    <property type="match status" value="1"/>
</dbReference>
<keyword evidence="7" id="KW-0479">Metal-binding</keyword>
<comment type="similarity">
    <text evidence="2">Belongs to the cation transport ATPase (P-type) (TC 3.A.3) family. Type IB subfamily.</text>
</comment>
<evidence type="ECO:0000256" key="5">
    <source>
        <dbReference type="ARBA" id="ARBA00022553"/>
    </source>
</evidence>
<dbReference type="GO" id="GO:0055070">
    <property type="term" value="P:copper ion homeostasis"/>
    <property type="evidence" value="ECO:0007669"/>
    <property type="project" value="TreeGrafter"/>
</dbReference>
<dbReference type="PROSITE" id="PS00154">
    <property type="entry name" value="ATPASE_E1_E2"/>
    <property type="match status" value="1"/>
</dbReference>
<evidence type="ECO:0000256" key="9">
    <source>
        <dbReference type="ARBA" id="ARBA00022967"/>
    </source>
</evidence>
<feature type="transmembrane region" description="Helical" evidence="13">
    <location>
        <begin position="431"/>
        <end position="450"/>
    </location>
</feature>
<dbReference type="PRINTS" id="PR00943">
    <property type="entry name" value="CUATPASE"/>
</dbReference>
<dbReference type="CDD" id="cd00371">
    <property type="entry name" value="HMA"/>
    <property type="match status" value="1"/>
</dbReference>
<keyword evidence="3" id="KW-0813">Transport</keyword>
<dbReference type="SUPFAM" id="SSF81665">
    <property type="entry name" value="Calcium ATPase, transmembrane domain M"/>
    <property type="match status" value="1"/>
</dbReference>
<dbReference type="InterPro" id="IPR036412">
    <property type="entry name" value="HAD-like_sf"/>
</dbReference>
<dbReference type="PANTHER" id="PTHR43520">
    <property type="entry name" value="ATP7, ISOFORM B"/>
    <property type="match status" value="1"/>
</dbReference>
<dbReference type="InterPro" id="IPR023299">
    <property type="entry name" value="ATPase_P-typ_cyto_dom_N"/>
</dbReference>
<accession>A0A1I2IRY7</accession>
<feature type="transmembrane region" description="Helical" evidence="13">
    <location>
        <begin position="766"/>
        <end position="786"/>
    </location>
</feature>
<dbReference type="PRINTS" id="PR00119">
    <property type="entry name" value="CATATPASE"/>
</dbReference>
<dbReference type="InterPro" id="IPR023214">
    <property type="entry name" value="HAD_sf"/>
</dbReference>
<dbReference type="STRING" id="935223.SAMN04488131_1238"/>
<protein>
    <submittedName>
        <fullName evidence="15">Cu+-exporting ATPase</fullName>
    </submittedName>
</protein>
<dbReference type="Pfam" id="PF12156">
    <property type="entry name" value="ATPase-cat_bd"/>
    <property type="match status" value="1"/>
</dbReference>
<dbReference type="InterPro" id="IPR006121">
    <property type="entry name" value="HMA_dom"/>
</dbReference>
<evidence type="ECO:0000259" key="14">
    <source>
        <dbReference type="PROSITE" id="PS50846"/>
    </source>
</evidence>
<dbReference type="EMBL" id="FONQ01000023">
    <property type="protein sequence ID" value="SFF44408.1"/>
    <property type="molecule type" value="Genomic_DNA"/>
</dbReference>
<feature type="transmembrane region" description="Helical" evidence="13">
    <location>
        <begin position="792"/>
        <end position="817"/>
    </location>
</feature>
<dbReference type="PROSITE" id="PS50846">
    <property type="entry name" value="HMA_2"/>
    <property type="match status" value="1"/>
</dbReference>
<dbReference type="Gene3D" id="3.30.70.100">
    <property type="match status" value="1"/>
</dbReference>
<dbReference type="AlphaFoldDB" id="A0A1I2IRY7"/>
<dbReference type="Gene3D" id="3.40.1110.10">
    <property type="entry name" value="Calcium-transporting ATPase, cytoplasmic domain N"/>
    <property type="match status" value="1"/>
</dbReference>
<dbReference type="InterPro" id="IPR036163">
    <property type="entry name" value="HMA_dom_sf"/>
</dbReference>
<keyword evidence="16" id="KW-1185">Reference proteome</keyword>
<dbReference type="SUPFAM" id="SSF56784">
    <property type="entry name" value="HAD-like"/>
    <property type="match status" value="1"/>
</dbReference>
<evidence type="ECO:0000313" key="15">
    <source>
        <dbReference type="EMBL" id="SFF44408.1"/>
    </source>
</evidence>
<keyword evidence="8" id="KW-0460">Magnesium</keyword>
<dbReference type="Pfam" id="PF00122">
    <property type="entry name" value="E1-E2_ATPase"/>
    <property type="match status" value="1"/>
</dbReference>
<dbReference type="Gene3D" id="2.70.150.10">
    <property type="entry name" value="Calcium-transporting ATPase, cytoplasmic transduction domain A"/>
    <property type="match status" value="1"/>
</dbReference>
<feature type="transmembrane region" description="Helical" evidence="13">
    <location>
        <begin position="456"/>
        <end position="483"/>
    </location>
</feature>
<dbReference type="Proteomes" id="UP000198596">
    <property type="component" value="Unassembled WGS sequence"/>
</dbReference>
<dbReference type="Pfam" id="PF00403">
    <property type="entry name" value="HMA"/>
    <property type="match status" value="1"/>
</dbReference>
<dbReference type="GO" id="GO:0043682">
    <property type="term" value="F:P-type divalent copper transporter activity"/>
    <property type="evidence" value="ECO:0007669"/>
    <property type="project" value="TreeGrafter"/>
</dbReference>
<evidence type="ECO:0000256" key="11">
    <source>
        <dbReference type="ARBA" id="ARBA00023065"/>
    </source>
</evidence>
<evidence type="ECO:0000256" key="2">
    <source>
        <dbReference type="ARBA" id="ARBA00006024"/>
    </source>
</evidence>
<keyword evidence="4" id="KW-1003">Cell membrane</keyword>
<evidence type="ECO:0000256" key="8">
    <source>
        <dbReference type="ARBA" id="ARBA00022842"/>
    </source>
</evidence>
<dbReference type="InterPro" id="IPR059000">
    <property type="entry name" value="ATPase_P-type_domA"/>
</dbReference>
<dbReference type="GO" id="GO:0016887">
    <property type="term" value="F:ATP hydrolysis activity"/>
    <property type="evidence" value="ECO:0007669"/>
    <property type="project" value="InterPro"/>
</dbReference>
<keyword evidence="11" id="KW-0406">Ion transport</keyword>
<name>A0A1I2IRY7_9FLAO</name>
<feature type="transmembrane region" description="Helical" evidence="13">
    <location>
        <begin position="250"/>
        <end position="267"/>
    </location>
</feature>
<organism evidence="15 16">
    <name type="scientific">Flavobacterium xueshanense</name>
    <dbReference type="NCBI Taxonomy" id="935223"/>
    <lineage>
        <taxon>Bacteria</taxon>
        <taxon>Pseudomonadati</taxon>
        <taxon>Bacteroidota</taxon>
        <taxon>Flavobacteriia</taxon>
        <taxon>Flavobacteriales</taxon>
        <taxon>Flavobacteriaceae</taxon>
        <taxon>Flavobacterium</taxon>
    </lineage>
</organism>
<sequence length="820" mass="92415">MTFVLGKMSKVMDTQNCFHCGLDIIKEEEIIFDARNFCCNGCKTVYEIFSLNDLTCYYDFEKSPGATPQDINGKYDFLDNESIVSKLLEFQENSTAIISLNIPHIHCSSCIWILENLQRLQKGISTSQVNFPEKRVRITFNPEVVSIKTIVYLLSSIGYEPYISLENYETGSNNVDRSLTYKLGVAFFCFGNIMLLSFPEYFEVKEYWLDQYRGFFRWLIFVLALPSFFYSASGYYVSAYKSIKSKMLNIDIPIALGIIVMFVRSTFDILMDYGSGFFDSLTGLIFFMLLGKMFQIKTYSFLSFERDFKSYFPIAITKINTDASEESVAIYEVEKGDRLLIRNQELIPVDGILISEKAEIDYSFVTGEAIPITKQSGDKVFAGGKQIGKVIEMEVLHSVSQSYLTQLWSNDVFQKNVEQKHKTITDSISRYFTPILLLIAFAGFGYWIFIDANIAFNVFTAVLIVACPCALALTAPFTFGNVLRILGKQKFYLKNALVIEQLAKVDTIVFDKTGTITTNKKSNISYEGTFLSDENLLLIKNVLRASNHPLSRMLYDYLPIPILQSKSVNDSKKLKVDAFEEITGKGILAQIFGHQIQIGSEEFCTPPLSVSSLSPLERVGEKTSVHIKLNDVYYGKFVFNNQYREGLEALFKNLSTNYQIMVLSGDNEGERTTLEQLLPKGTKLIFNQKPEQKLEFIKNLQEKGKNVMMVGDGLNDAGALAQSNVGISISENVNVFSPACDAILDAGEFQKLNYFLKLSKNSITTIKMSFALSLLYNVVGLSFAITGNLLPLVAAIIMPLSTITIVSFVTVMSSYYANKK</sequence>
<dbReference type="PANTHER" id="PTHR43520:SF5">
    <property type="entry name" value="CATION-TRANSPORTING P-TYPE ATPASE-RELATED"/>
    <property type="match status" value="1"/>
</dbReference>
<evidence type="ECO:0000256" key="6">
    <source>
        <dbReference type="ARBA" id="ARBA00022692"/>
    </source>
</evidence>
<feature type="transmembrane region" description="Helical" evidence="13">
    <location>
        <begin position="218"/>
        <end position="238"/>
    </location>
</feature>
<evidence type="ECO:0000256" key="3">
    <source>
        <dbReference type="ARBA" id="ARBA00022448"/>
    </source>
</evidence>
<dbReference type="InterPro" id="IPR021993">
    <property type="entry name" value="ATPase-cat-bd"/>
</dbReference>
<feature type="transmembrane region" description="Helical" evidence="13">
    <location>
        <begin position="273"/>
        <end position="291"/>
    </location>
</feature>
<evidence type="ECO:0000256" key="10">
    <source>
        <dbReference type="ARBA" id="ARBA00022989"/>
    </source>
</evidence>
<dbReference type="GO" id="GO:0005507">
    <property type="term" value="F:copper ion binding"/>
    <property type="evidence" value="ECO:0007669"/>
    <property type="project" value="TreeGrafter"/>
</dbReference>
<keyword evidence="9" id="KW-1278">Translocase</keyword>
<gene>
    <name evidence="15" type="ORF">SAMN04488131_1238</name>
</gene>
<dbReference type="SUPFAM" id="SSF55008">
    <property type="entry name" value="HMA, heavy metal-associated domain"/>
    <property type="match status" value="1"/>
</dbReference>
<dbReference type="InterPro" id="IPR023298">
    <property type="entry name" value="ATPase_P-typ_TM_dom_sf"/>
</dbReference>
<dbReference type="GO" id="GO:0005886">
    <property type="term" value="C:plasma membrane"/>
    <property type="evidence" value="ECO:0007669"/>
    <property type="project" value="UniProtKB-SubCell"/>
</dbReference>
<keyword evidence="10 13" id="KW-1133">Transmembrane helix</keyword>
<evidence type="ECO:0000256" key="7">
    <source>
        <dbReference type="ARBA" id="ARBA00022723"/>
    </source>
</evidence>
<dbReference type="NCBIfam" id="TIGR01494">
    <property type="entry name" value="ATPase_P-type"/>
    <property type="match status" value="2"/>
</dbReference>
<reference evidence="16" key="1">
    <citation type="submission" date="2016-10" db="EMBL/GenBank/DDBJ databases">
        <authorList>
            <person name="Varghese N."/>
            <person name="Submissions S."/>
        </authorList>
    </citation>
    <scope>NUCLEOTIDE SEQUENCE [LARGE SCALE GENOMIC DNA]</scope>
    <source>
        <strain evidence="16">CGMCC 1.9227</strain>
    </source>
</reference>
<dbReference type="Pfam" id="PF00702">
    <property type="entry name" value="Hydrolase"/>
    <property type="match status" value="1"/>
</dbReference>
<evidence type="ECO:0000256" key="4">
    <source>
        <dbReference type="ARBA" id="ARBA00022475"/>
    </source>
</evidence>
<evidence type="ECO:0000256" key="1">
    <source>
        <dbReference type="ARBA" id="ARBA00004651"/>
    </source>
</evidence>
<dbReference type="InterPro" id="IPR008250">
    <property type="entry name" value="ATPase_P-typ_transduc_dom_A_sf"/>
</dbReference>